<sequence>MSEASDRTVAFIANLIPLYTHIMGVAVYDPLPFTPVGKRPEGRYITAAGGLSAAM</sequence>
<organism evidence="1 2">
    <name type="scientific">Phytopseudomonas flavescens</name>
    <dbReference type="NCBI Taxonomy" id="29435"/>
    <lineage>
        <taxon>Bacteria</taxon>
        <taxon>Pseudomonadati</taxon>
        <taxon>Pseudomonadota</taxon>
        <taxon>Gammaproteobacteria</taxon>
        <taxon>Pseudomonadales</taxon>
        <taxon>Pseudomonadaceae</taxon>
        <taxon>Phytopseudomonas</taxon>
    </lineage>
</organism>
<evidence type="ECO:0000313" key="1">
    <source>
        <dbReference type="EMBL" id="NYH71759.1"/>
    </source>
</evidence>
<comment type="caution">
    <text evidence="1">The sequence shown here is derived from an EMBL/GenBank/DDBJ whole genome shotgun (WGS) entry which is preliminary data.</text>
</comment>
<dbReference type="AlphaFoldDB" id="A0A7Y9XKG1"/>
<gene>
    <name evidence="1" type="ORF">FHR27_000369</name>
</gene>
<accession>A0A7Y9XKG1</accession>
<evidence type="ECO:0000313" key="2">
    <source>
        <dbReference type="Proteomes" id="UP000578688"/>
    </source>
</evidence>
<keyword evidence="2" id="KW-1185">Reference proteome</keyword>
<dbReference type="EMBL" id="JACBYV010000001">
    <property type="protein sequence ID" value="NYH71759.1"/>
    <property type="molecule type" value="Genomic_DNA"/>
</dbReference>
<name>A0A7Y9XKG1_9GAMM</name>
<proteinExistence type="predicted"/>
<reference evidence="1 2" key="1">
    <citation type="submission" date="2020-07" db="EMBL/GenBank/DDBJ databases">
        <title>Genomic analyses of the natural microbiome of Caenorhabditis elegans.</title>
        <authorList>
            <person name="Samuel B."/>
        </authorList>
    </citation>
    <scope>NUCLEOTIDE SEQUENCE [LARGE SCALE GENOMIC DNA]</scope>
    <source>
        <strain evidence="1 2">BIGb0408</strain>
    </source>
</reference>
<protein>
    <submittedName>
        <fullName evidence="1">Uncharacterized protein</fullName>
    </submittedName>
</protein>
<dbReference type="Proteomes" id="UP000578688">
    <property type="component" value="Unassembled WGS sequence"/>
</dbReference>